<evidence type="ECO:0000313" key="1">
    <source>
        <dbReference type="EMBL" id="MCB5618976.1"/>
    </source>
</evidence>
<evidence type="ECO:0000313" key="3">
    <source>
        <dbReference type="Proteomes" id="UP001297370"/>
    </source>
</evidence>
<evidence type="ECO:0000313" key="2">
    <source>
        <dbReference type="EMBL" id="NSI19110.1"/>
    </source>
</evidence>
<dbReference type="RefSeq" id="WP_156344149.1">
    <property type="nucleotide sequence ID" value="NZ_BAABSA010000056.1"/>
</dbReference>
<comment type="caution">
    <text evidence="1">The sequence shown here is derived from an EMBL/GenBank/DDBJ whole genome shotgun (WGS) entry which is preliminary data.</text>
</comment>
<dbReference type="AlphaFoldDB" id="A0AAJ1B607"/>
<dbReference type="Proteomes" id="UP001297370">
    <property type="component" value="Unassembled WGS sequence"/>
</dbReference>
<dbReference type="EMBL" id="JAJBOM010000007">
    <property type="protein sequence ID" value="MCB5618976.1"/>
    <property type="molecule type" value="Genomic_DNA"/>
</dbReference>
<accession>A0AAJ1B607</accession>
<reference evidence="2" key="1">
    <citation type="journal article" date="2020" name="Cell Host Microbe">
        <title>Functional and Genomic Variation between Human-Derived Isolates of Lachnospiraceae Reveals Inter- and Intra-Species Diversity.</title>
        <authorList>
            <person name="Sorbara M.T."/>
            <person name="Littmann E.R."/>
            <person name="Fontana E."/>
            <person name="Moody T.U."/>
            <person name="Kohout C.E."/>
            <person name="Gjonbalaj M."/>
            <person name="Eaton V."/>
            <person name="Seok R."/>
            <person name="Leiner I.M."/>
            <person name="Pamer E.G."/>
        </authorList>
    </citation>
    <scope>NUCLEOTIDE SEQUENCE</scope>
    <source>
        <strain evidence="2">MSK.22.53</strain>
    </source>
</reference>
<sequence length="53" mass="6227">MNNIVLNKYVAQNNGKEKTETLWRKVSRLWRESVEIIAPGVCAMNNTYYRPVK</sequence>
<organism evidence="1 3">
    <name type="scientific">Mediterraneibacter gnavus</name>
    <name type="common">Ruminococcus gnavus</name>
    <dbReference type="NCBI Taxonomy" id="33038"/>
    <lineage>
        <taxon>Bacteria</taxon>
        <taxon>Bacillati</taxon>
        <taxon>Bacillota</taxon>
        <taxon>Clostridia</taxon>
        <taxon>Lachnospirales</taxon>
        <taxon>Lachnospiraceae</taxon>
        <taxon>Mediterraneibacter</taxon>
    </lineage>
</organism>
<reference evidence="2" key="2">
    <citation type="submission" date="2020-02" db="EMBL/GenBank/DDBJ databases">
        <authorList>
            <person name="Littmann E."/>
            <person name="Sorbara M."/>
        </authorList>
    </citation>
    <scope>NUCLEOTIDE SEQUENCE</scope>
    <source>
        <strain evidence="2">MSK.22.53</strain>
    </source>
</reference>
<name>A0AAJ1B607_MEDGN</name>
<dbReference type="EMBL" id="JAAIRM010000009">
    <property type="protein sequence ID" value="NSI19110.1"/>
    <property type="molecule type" value="Genomic_DNA"/>
</dbReference>
<reference evidence="1" key="3">
    <citation type="submission" date="2021-10" db="EMBL/GenBank/DDBJ databases">
        <title>Collection of gut derived symbiotic bacterial strains cultured from healthy donors.</title>
        <authorList>
            <person name="Lin H."/>
            <person name="Littmann E."/>
            <person name="Claire K."/>
            <person name="Pamer E."/>
        </authorList>
    </citation>
    <scope>NUCLEOTIDE SEQUENCE</scope>
    <source>
        <strain evidence="1">MSK.23.18</strain>
    </source>
</reference>
<proteinExistence type="predicted"/>
<gene>
    <name evidence="2" type="ORF">G4958_07075</name>
    <name evidence="1" type="ORF">LIQ08_07340</name>
</gene>
<dbReference type="Proteomes" id="UP001296643">
    <property type="component" value="Unassembled WGS sequence"/>
</dbReference>
<protein>
    <submittedName>
        <fullName evidence="1">Uncharacterized protein</fullName>
    </submittedName>
</protein>